<evidence type="ECO:0008006" key="5">
    <source>
        <dbReference type="Google" id="ProtNLM"/>
    </source>
</evidence>
<evidence type="ECO:0000313" key="3">
    <source>
        <dbReference type="EMBL" id="KAJ3260259.1"/>
    </source>
</evidence>
<evidence type="ECO:0000256" key="2">
    <source>
        <dbReference type="SAM" id="Phobius"/>
    </source>
</evidence>
<sequence length="236" mass="26504">MTSENNSATTVLGSQNNHSREQDEAAARKQMRRGILQMVMMNIILPIVIYSILEGKVSLVLALALSGIPPALEGLYNIYKTRQIDAIAVMVIISIIFSIVVVLLTSDAKLILLKDSIQTVLLGLLFGTSIFMKENLIWRYNRQFSGHNPETQKEMDERWKNPRVKHVTNVLCMVWAIGFLIEATIRIILIYTIPTDILGYLSPCLLVVVLGSLALFSVMYVKHVKNKYATIGNNQQ</sequence>
<keyword evidence="2" id="KW-0472">Membrane</keyword>
<feature type="transmembrane region" description="Helical" evidence="2">
    <location>
        <begin position="167"/>
        <end position="191"/>
    </location>
</feature>
<protein>
    <recommendedName>
        <fullName evidence="5">Intracellular septation protein A</fullName>
    </recommendedName>
</protein>
<feature type="transmembrane region" description="Helical" evidence="2">
    <location>
        <begin position="197"/>
        <end position="221"/>
    </location>
</feature>
<name>A0AAD5YA23_9FUNG</name>
<feature type="transmembrane region" description="Helical" evidence="2">
    <location>
        <begin position="86"/>
        <end position="104"/>
    </location>
</feature>
<accession>A0AAD5YA23</accession>
<feature type="transmembrane region" description="Helical" evidence="2">
    <location>
        <begin position="59"/>
        <end position="79"/>
    </location>
</feature>
<organism evidence="3 4">
    <name type="scientific">Boothiomyces macroporosus</name>
    <dbReference type="NCBI Taxonomy" id="261099"/>
    <lineage>
        <taxon>Eukaryota</taxon>
        <taxon>Fungi</taxon>
        <taxon>Fungi incertae sedis</taxon>
        <taxon>Chytridiomycota</taxon>
        <taxon>Chytridiomycota incertae sedis</taxon>
        <taxon>Chytridiomycetes</taxon>
        <taxon>Rhizophydiales</taxon>
        <taxon>Terramycetaceae</taxon>
        <taxon>Boothiomyces</taxon>
    </lineage>
</organism>
<dbReference type="AlphaFoldDB" id="A0AAD5YA23"/>
<proteinExistence type="predicted"/>
<keyword evidence="4" id="KW-1185">Reference proteome</keyword>
<comment type="caution">
    <text evidence="3">The sequence shown here is derived from an EMBL/GenBank/DDBJ whole genome shotgun (WGS) entry which is preliminary data.</text>
</comment>
<feature type="transmembrane region" description="Helical" evidence="2">
    <location>
        <begin position="116"/>
        <end position="132"/>
    </location>
</feature>
<dbReference type="Proteomes" id="UP001210925">
    <property type="component" value="Unassembled WGS sequence"/>
</dbReference>
<evidence type="ECO:0000313" key="4">
    <source>
        <dbReference type="Proteomes" id="UP001210925"/>
    </source>
</evidence>
<feature type="region of interest" description="Disordered" evidence="1">
    <location>
        <begin position="1"/>
        <end position="24"/>
    </location>
</feature>
<keyword evidence="2" id="KW-1133">Transmembrane helix</keyword>
<reference evidence="3" key="1">
    <citation type="submission" date="2020-05" db="EMBL/GenBank/DDBJ databases">
        <title>Phylogenomic resolution of chytrid fungi.</title>
        <authorList>
            <person name="Stajich J.E."/>
            <person name="Amses K."/>
            <person name="Simmons R."/>
            <person name="Seto K."/>
            <person name="Myers J."/>
            <person name="Bonds A."/>
            <person name="Quandt C.A."/>
            <person name="Barry K."/>
            <person name="Liu P."/>
            <person name="Grigoriev I."/>
            <person name="Longcore J.E."/>
            <person name="James T.Y."/>
        </authorList>
    </citation>
    <scope>NUCLEOTIDE SEQUENCE</scope>
    <source>
        <strain evidence="3">PLAUS21</strain>
    </source>
</reference>
<keyword evidence="2" id="KW-0812">Transmembrane</keyword>
<dbReference type="NCBIfam" id="NF041646">
    <property type="entry name" value="VC0807_fam"/>
    <property type="match status" value="1"/>
</dbReference>
<feature type="compositionally biased region" description="Polar residues" evidence="1">
    <location>
        <begin position="1"/>
        <end position="17"/>
    </location>
</feature>
<gene>
    <name evidence="3" type="ORF">HK103_000894</name>
</gene>
<dbReference type="EMBL" id="JADGKB010000012">
    <property type="protein sequence ID" value="KAJ3260259.1"/>
    <property type="molecule type" value="Genomic_DNA"/>
</dbReference>
<feature type="transmembrane region" description="Helical" evidence="2">
    <location>
        <begin position="35"/>
        <end position="53"/>
    </location>
</feature>
<evidence type="ECO:0000256" key="1">
    <source>
        <dbReference type="SAM" id="MobiDB-lite"/>
    </source>
</evidence>